<keyword evidence="5 7" id="KW-0234">DNA repair</keyword>
<dbReference type="KEGG" id="taer:GT409_00855"/>
<comment type="similarity">
    <text evidence="1 7">Belongs to the RecO family.</text>
</comment>
<dbReference type="InterPro" id="IPR037278">
    <property type="entry name" value="ARFGAP/RecO"/>
</dbReference>
<protein>
    <recommendedName>
        <fullName evidence="2 7">DNA repair protein RecO</fullName>
    </recommendedName>
    <alternativeName>
        <fullName evidence="6 7">Recombination protein O</fullName>
    </alternativeName>
</protein>
<sequence>MILKTTAIPLYFTDVSNTSRIVTWLTADYGKLSTIIKGEQRKNSLFRGQYDLFSSSELLFYDRSDRGTHIAKECSILHRRPVFRTDWRACASAGYISALFAKTTPRHGHEPERFELFEEMLSYAESHGRDPLFLVWFDLQFADFMGHRLQLDDSNRERAAYRFAADHGGLVEPGYASKHRIPATPIAPESVALIKQLQAAPMPPDSDTPPANPAYLEQIERVLIKFAEHHYDLPPHVRQTAAAMLHAEILKGCIQP</sequence>
<dbReference type="NCBIfam" id="TIGR00613">
    <property type="entry name" value="reco"/>
    <property type="match status" value="1"/>
</dbReference>
<gene>
    <name evidence="7 9" type="primary">recO</name>
    <name evidence="9" type="ORF">GT409_00855</name>
</gene>
<dbReference type="HAMAP" id="MF_00201">
    <property type="entry name" value="RecO"/>
    <property type="match status" value="1"/>
</dbReference>
<dbReference type="GO" id="GO:0006310">
    <property type="term" value="P:DNA recombination"/>
    <property type="evidence" value="ECO:0007669"/>
    <property type="project" value="UniProtKB-UniRule"/>
</dbReference>
<dbReference type="EMBL" id="CP047593">
    <property type="protein sequence ID" value="QHI68059.1"/>
    <property type="molecule type" value="Genomic_DNA"/>
</dbReference>
<evidence type="ECO:0000313" key="9">
    <source>
        <dbReference type="EMBL" id="QHI68059.1"/>
    </source>
</evidence>
<name>A0A6P1LZT8_9BACT</name>
<evidence type="ECO:0000259" key="8">
    <source>
        <dbReference type="Pfam" id="PF11967"/>
    </source>
</evidence>
<reference evidence="9 10" key="1">
    <citation type="submission" date="2020-01" db="EMBL/GenBank/DDBJ databases">
        <title>Ponticoccus aerotolerans gen. nov., sp. nov., an anaerobic bacterium and proposal of Ponticoccusceae fam. nov., Ponticoccusles ord. nov. and Ponticoccuse classis nov. in the phylum Kiritimatiellaeota.</title>
        <authorList>
            <person name="Zhou L.Y."/>
            <person name="Du Z.J."/>
        </authorList>
    </citation>
    <scope>NUCLEOTIDE SEQUENCE [LARGE SCALE GENOMIC DNA]</scope>
    <source>
        <strain evidence="9 10">S-5007</strain>
    </source>
</reference>
<evidence type="ECO:0000256" key="4">
    <source>
        <dbReference type="ARBA" id="ARBA00023172"/>
    </source>
</evidence>
<dbReference type="Gene3D" id="2.40.50.140">
    <property type="entry name" value="Nucleic acid-binding proteins"/>
    <property type="match status" value="1"/>
</dbReference>
<keyword evidence="10" id="KW-1185">Reference proteome</keyword>
<accession>A0A6P1LZT8</accession>
<evidence type="ECO:0000256" key="7">
    <source>
        <dbReference type="HAMAP-Rule" id="MF_00201"/>
    </source>
</evidence>
<dbReference type="AlphaFoldDB" id="A0A6P1LZT8"/>
<dbReference type="SUPFAM" id="SSF50249">
    <property type="entry name" value="Nucleic acid-binding proteins"/>
    <property type="match status" value="1"/>
</dbReference>
<dbReference type="InterPro" id="IPR042242">
    <property type="entry name" value="RecO_C"/>
</dbReference>
<keyword evidence="3 7" id="KW-0227">DNA damage</keyword>
<dbReference type="GO" id="GO:0006302">
    <property type="term" value="P:double-strand break repair"/>
    <property type="evidence" value="ECO:0007669"/>
    <property type="project" value="TreeGrafter"/>
</dbReference>
<dbReference type="InterPro" id="IPR022572">
    <property type="entry name" value="DNA_rep/recomb_RecO_N"/>
</dbReference>
<dbReference type="GO" id="GO:0043590">
    <property type="term" value="C:bacterial nucleoid"/>
    <property type="evidence" value="ECO:0007669"/>
    <property type="project" value="TreeGrafter"/>
</dbReference>
<dbReference type="RefSeq" id="WP_160626093.1">
    <property type="nucleotide sequence ID" value="NZ_CP047593.1"/>
</dbReference>
<dbReference type="InterPro" id="IPR003717">
    <property type="entry name" value="RecO"/>
</dbReference>
<comment type="function">
    <text evidence="7">Involved in DNA repair and RecF pathway recombination.</text>
</comment>
<evidence type="ECO:0000256" key="6">
    <source>
        <dbReference type="ARBA" id="ARBA00033409"/>
    </source>
</evidence>
<organism evidence="9 10">
    <name type="scientific">Tichowtungia aerotolerans</name>
    <dbReference type="NCBI Taxonomy" id="2697043"/>
    <lineage>
        <taxon>Bacteria</taxon>
        <taxon>Pseudomonadati</taxon>
        <taxon>Kiritimatiellota</taxon>
        <taxon>Tichowtungiia</taxon>
        <taxon>Tichowtungiales</taxon>
        <taxon>Tichowtungiaceae</taxon>
        <taxon>Tichowtungia</taxon>
    </lineage>
</organism>
<evidence type="ECO:0000256" key="2">
    <source>
        <dbReference type="ARBA" id="ARBA00021310"/>
    </source>
</evidence>
<evidence type="ECO:0000313" key="10">
    <source>
        <dbReference type="Proteomes" id="UP000464954"/>
    </source>
</evidence>
<dbReference type="PANTHER" id="PTHR33991">
    <property type="entry name" value="DNA REPAIR PROTEIN RECO"/>
    <property type="match status" value="1"/>
</dbReference>
<dbReference type="Gene3D" id="1.20.1440.120">
    <property type="entry name" value="Recombination protein O, C-terminal domain"/>
    <property type="match status" value="1"/>
</dbReference>
<proteinExistence type="inferred from homology"/>
<dbReference type="Proteomes" id="UP000464954">
    <property type="component" value="Chromosome"/>
</dbReference>
<evidence type="ECO:0000256" key="1">
    <source>
        <dbReference type="ARBA" id="ARBA00007452"/>
    </source>
</evidence>
<dbReference type="SUPFAM" id="SSF57863">
    <property type="entry name" value="ArfGap/RecO-like zinc finger"/>
    <property type="match status" value="1"/>
</dbReference>
<dbReference type="Pfam" id="PF11967">
    <property type="entry name" value="RecO_N"/>
    <property type="match status" value="1"/>
</dbReference>
<keyword evidence="4 7" id="KW-0233">DNA recombination</keyword>
<evidence type="ECO:0000256" key="5">
    <source>
        <dbReference type="ARBA" id="ARBA00023204"/>
    </source>
</evidence>
<dbReference type="Pfam" id="PF02565">
    <property type="entry name" value="RecO_C"/>
    <property type="match status" value="1"/>
</dbReference>
<evidence type="ECO:0000256" key="3">
    <source>
        <dbReference type="ARBA" id="ARBA00022763"/>
    </source>
</evidence>
<feature type="domain" description="DNA replication/recombination mediator RecO N-terminal" evidence="8">
    <location>
        <begin position="1"/>
        <end position="77"/>
    </location>
</feature>
<dbReference type="PANTHER" id="PTHR33991:SF1">
    <property type="entry name" value="DNA REPAIR PROTEIN RECO"/>
    <property type="match status" value="1"/>
</dbReference>
<dbReference type="InterPro" id="IPR012340">
    <property type="entry name" value="NA-bd_OB-fold"/>
</dbReference>